<name>A0ABT5UKC5_EUBLI</name>
<evidence type="ECO:0000313" key="2">
    <source>
        <dbReference type="EMBL" id="MDE1469178.1"/>
    </source>
</evidence>
<comment type="caution">
    <text evidence="2">The sequence shown here is derived from an EMBL/GenBank/DDBJ whole genome shotgun (WGS) entry which is preliminary data.</text>
</comment>
<keyword evidence="2" id="KW-0808">Transferase</keyword>
<proteinExistence type="predicted"/>
<evidence type="ECO:0000259" key="1">
    <source>
        <dbReference type="Pfam" id="PF04230"/>
    </source>
</evidence>
<gene>
    <name evidence="2" type="ORF">PTZ04_02785</name>
</gene>
<evidence type="ECO:0000313" key="3">
    <source>
        <dbReference type="Proteomes" id="UP001215087"/>
    </source>
</evidence>
<organism evidence="2 3">
    <name type="scientific">Eubacterium limosum</name>
    <dbReference type="NCBI Taxonomy" id="1736"/>
    <lineage>
        <taxon>Bacteria</taxon>
        <taxon>Bacillati</taxon>
        <taxon>Bacillota</taxon>
        <taxon>Clostridia</taxon>
        <taxon>Eubacteriales</taxon>
        <taxon>Eubacteriaceae</taxon>
        <taxon>Eubacterium</taxon>
    </lineage>
</organism>
<dbReference type="InterPro" id="IPR007345">
    <property type="entry name" value="Polysacch_pyruvyl_Trfase"/>
</dbReference>
<keyword evidence="3" id="KW-1185">Reference proteome</keyword>
<reference evidence="2 3" key="1">
    <citation type="submission" date="2023-02" db="EMBL/GenBank/DDBJ databases">
        <title>Comparative genome analysis of Eubacterium limosum species.</title>
        <authorList>
            <person name="Bak J.E."/>
        </authorList>
    </citation>
    <scope>NUCLEOTIDE SEQUENCE [LARGE SCALE GENOMIC DNA]</scope>
    <source>
        <strain evidence="2 3">KGMB01548</strain>
    </source>
</reference>
<dbReference type="GO" id="GO:0016740">
    <property type="term" value="F:transferase activity"/>
    <property type="evidence" value="ECO:0007669"/>
    <property type="project" value="UniProtKB-KW"/>
</dbReference>
<dbReference type="RefSeq" id="WP_227207098.1">
    <property type="nucleotide sequence ID" value="NZ_CP171347.1"/>
</dbReference>
<sequence length="366" mass="43362">MKIATLTFHWSENYGAVLQAYALQRHLQLEGYETEIINYIPLRVRFIQICLKLRSKNINEFVKLNKFNKFRKKNLVLSRSIFYTNRMLHKKCINYDSYICGSDQIWNESFLLTAEGKRKSTLSYYLDFVPEDKKRIAYAVSFGTEKLRTEIKLLVEPEIKKFRAISVREETGQKIMQEFSINAPLVIDPTLLLDKKEYDRIIECPDNKDKYALFSYILHDKQKLAHQIKAYIHDQYFKNQGEKYYASEPIGIGEWLYNIKNTRFVLTNSFHGVVFSLIFNTPFIAIPVENSKMNDRIYTLLKTVNLTDRIVENFDKKQINKLIRKSDIDWIYVNKTIQKDRNRSIEYLKDSLGPKGSNRDETYLEN</sequence>
<accession>A0ABT5UKC5</accession>
<protein>
    <submittedName>
        <fullName evidence="2">Polysaccharide pyruvyl transferase family protein</fullName>
    </submittedName>
</protein>
<dbReference type="EMBL" id="JAQSVD010000001">
    <property type="protein sequence ID" value="MDE1469178.1"/>
    <property type="molecule type" value="Genomic_DNA"/>
</dbReference>
<feature type="domain" description="Polysaccharide pyruvyl transferase" evidence="1">
    <location>
        <begin position="13"/>
        <end position="288"/>
    </location>
</feature>
<dbReference type="Proteomes" id="UP001215087">
    <property type="component" value="Unassembled WGS sequence"/>
</dbReference>
<dbReference type="Pfam" id="PF04230">
    <property type="entry name" value="PS_pyruv_trans"/>
    <property type="match status" value="1"/>
</dbReference>